<dbReference type="InterPro" id="IPR004843">
    <property type="entry name" value="Calcineurin-like_PHP"/>
</dbReference>
<comment type="caution">
    <text evidence="6">The sequence shown here is derived from an EMBL/GenBank/DDBJ whole genome shotgun (WGS) entry which is preliminary data.</text>
</comment>
<evidence type="ECO:0000256" key="1">
    <source>
        <dbReference type="ARBA" id="ARBA00022723"/>
    </source>
</evidence>
<keyword evidence="7" id="KW-1185">Reference proteome</keyword>
<evidence type="ECO:0000256" key="2">
    <source>
        <dbReference type="ARBA" id="ARBA00022801"/>
    </source>
</evidence>
<organism evidence="6 7">
    <name type="scientific">Asanoa iriomotensis</name>
    <dbReference type="NCBI Taxonomy" id="234613"/>
    <lineage>
        <taxon>Bacteria</taxon>
        <taxon>Bacillati</taxon>
        <taxon>Actinomycetota</taxon>
        <taxon>Actinomycetes</taxon>
        <taxon>Micromonosporales</taxon>
        <taxon>Micromonosporaceae</taxon>
        <taxon>Asanoa</taxon>
    </lineage>
</organism>
<name>A0ABQ4C172_9ACTN</name>
<keyword evidence="2" id="KW-0378">Hydrolase</keyword>
<dbReference type="InterPro" id="IPR029052">
    <property type="entry name" value="Metallo-depent_PP-like"/>
</dbReference>
<dbReference type="InterPro" id="IPR050884">
    <property type="entry name" value="CNP_phosphodiesterase-III"/>
</dbReference>
<dbReference type="PANTHER" id="PTHR42988:SF2">
    <property type="entry name" value="CYCLIC NUCLEOTIDE PHOSPHODIESTERASE CBUA0032-RELATED"/>
    <property type="match status" value="1"/>
</dbReference>
<protein>
    <submittedName>
        <fullName evidence="6">3',5'-cyclic adenosine monophosphate phosphodiesterase CpdA</fullName>
    </submittedName>
</protein>
<dbReference type="Pfam" id="PF00149">
    <property type="entry name" value="Metallophos"/>
    <property type="match status" value="1"/>
</dbReference>
<evidence type="ECO:0000256" key="4">
    <source>
        <dbReference type="ARBA" id="ARBA00025742"/>
    </source>
</evidence>
<dbReference type="RefSeq" id="WP_203702341.1">
    <property type="nucleotide sequence ID" value="NZ_BAAALU010000028.1"/>
</dbReference>
<dbReference type="SUPFAM" id="SSF56300">
    <property type="entry name" value="Metallo-dependent phosphatases"/>
    <property type="match status" value="1"/>
</dbReference>
<feature type="domain" description="Calcineurin-like phosphoesterase" evidence="5">
    <location>
        <begin position="2"/>
        <end position="187"/>
    </location>
</feature>
<dbReference type="PANTHER" id="PTHR42988">
    <property type="entry name" value="PHOSPHOHYDROLASE"/>
    <property type="match status" value="1"/>
</dbReference>
<sequence length="246" mass="26575">MIIAHLSDIHVDDGERSRRRVEQVVRELGGLRTPPDVVLVTGDIADHGTEAEYALARELLALPAPVLLCPGNHDARGAYRKVMLDEPPSDTPINRAHRIGGALFAMCDSSIPGRHDGVLAAETLDWLDAELTAAADLPAFVCFHHPPTVLGVPYVDRIRQFATERLAEVVGAHPNVVALLCGHAHTPAASIFAGRPLLVAPGVVSTIRLPFEPAAAPIDEDLPPMLAYHVLDEDRRLATHYRVVPT</sequence>
<keyword evidence="3" id="KW-0408">Iron</keyword>
<comment type="similarity">
    <text evidence="4">Belongs to the cyclic nucleotide phosphodiesterase class-III family.</text>
</comment>
<reference evidence="6 7" key="1">
    <citation type="submission" date="2021-01" db="EMBL/GenBank/DDBJ databases">
        <title>Whole genome shotgun sequence of Asanoa iriomotensis NBRC 100142.</title>
        <authorList>
            <person name="Komaki H."/>
            <person name="Tamura T."/>
        </authorList>
    </citation>
    <scope>NUCLEOTIDE SEQUENCE [LARGE SCALE GENOMIC DNA]</scope>
    <source>
        <strain evidence="6 7">NBRC 100142</strain>
    </source>
</reference>
<dbReference type="EMBL" id="BONC01000015">
    <property type="protein sequence ID" value="GIF56514.1"/>
    <property type="molecule type" value="Genomic_DNA"/>
</dbReference>
<accession>A0ABQ4C172</accession>
<proteinExistence type="inferred from homology"/>
<gene>
    <name evidence="6" type="primary">cpdA</name>
    <name evidence="6" type="ORF">Air01nite_26090</name>
</gene>
<dbReference type="Proteomes" id="UP000624325">
    <property type="component" value="Unassembled WGS sequence"/>
</dbReference>
<evidence type="ECO:0000313" key="6">
    <source>
        <dbReference type="EMBL" id="GIF56514.1"/>
    </source>
</evidence>
<evidence type="ECO:0000313" key="7">
    <source>
        <dbReference type="Proteomes" id="UP000624325"/>
    </source>
</evidence>
<keyword evidence="1" id="KW-0479">Metal-binding</keyword>
<dbReference type="Gene3D" id="3.60.21.10">
    <property type="match status" value="1"/>
</dbReference>
<evidence type="ECO:0000256" key="3">
    <source>
        <dbReference type="ARBA" id="ARBA00023004"/>
    </source>
</evidence>
<evidence type="ECO:0000259" key="5">
    <source>
        <dbReference type="Pfam" id="PF00149"/>
    </source>
</evidence>